<evidence type="ECO:0000313" key="3">
    <source>
        <dbReference type="Proteomes" id="UP001320460"/>
    </source>
</evidence>
<accession>A0ABN6LWQ8</accession>
<keyword evidence="1" id="KW-0472">Membrane</keyword>
<organism evidence="2 3">
    <name type="scientific">Phytobacter diazotrophicus</name>
    <dbReference type="NCBI Taxonomy" id="395631"/>
    <lineage>
        <taxon>Bacteria</taxon>
        <taxon>Pseudomonadati</taxon>
        <taxon>Pseudomonadota</taxon>
        <taxon>Gammaproteobacteria</taxon>
        <taxon>Enterobacterales</taxon>
        <taxon>Enterobacteriaceae</taxon>
        <taxon>Phytobacter</taxon>
    </lineage>
</organism>
<dbReference type="RefSeq" id="WP_125125273.1">
    <property type="nucleotide sequence ID" value="NZ_AP025334.1"/>
</dbReference>
<feature type="transmembrane region" description="Helical" evidence="1">
    <location>
        <begin position="62"/>
        <end position="81"/>
    </location>
</feature>
<dbReference type="EMBL" id="AP025334">
    <property type="protein sequence ID" value="BDD52891.1"/>
    <property type="molecule type" value="Genomic_DNA"/>
</dbReference>
<reference evidence="2 3" key="1">
    <citation type="submission" date="2021-12" db="EMBL/GenBank/DDBJ databases">
        <title>Complete genome sequence of Phytobacter diazotrophicus TA9734.</title>
        <authorList>
            <person name="Kubota H."/>
            <person name="Nakayama Y."/>
            <person name="Ariyoshi T."/>
        </authorList>
    </citation>
    <scope>NUCLEOTIDE SEQUENCE [LARGE SCALE GENOMIC DNA]</scope>
    <source>
        <strain evidence="2 3">TA9734</strain>
    </source>
</reference>
<protein>
    <submittedName>
        <fullName evidence="2">Uncharacterized protein</fullName>
    </submittedName>
</protein>
<evidence type="ECO:0000256" key="1">
    <source>
        <dbReference type="SAM" id="Phobius"/>
    </source>
</evidence>
<dbReference type="Proteomes" id="UP001320460">
    <property type="component" value="Chromosome"/>
</dbReference>
<feature type="transmembrane region" description="Helical" evidence="1">
    <location>
        <begin position="36"/>
        <end position="55"/>
    </location>
</feature>
<keyword evidence="1" id="KW-1133">Transmembrane helix</keyword>
<proteinExistence type="predicted"/>
<feature type="transmembrane region" description="Helical" evidence="1">
    <location>
        <begin position="112"/>
        <end position="133"/>
    </location>
</feature>
<evidence type="ECO:0000313" key="2">
    <source>
        <dbReference type="EMBL" id="BDD52891.1"/>
    </source>
</evidence>
<gene>
    <name evidence="2" type="ORF">PDTA9734_43780</name>
</gene>
<feature type="transmembrane region" description="Helical" evidence="1">
    <location>
        <begin position="87"/>
        <end position="103"/>
    </location>
</feature>
<name>A0ABN6LWQ8_9ENTR</name>
<sequence>MPALYRFFFPIILFLFVCELSSQVYSLHVSIREARLRVLLINPGLISLLPLFFPYNSLKTRLYVFVLSIIVTVLLGLWPLSLGNKELILGVQLSLFLFFLWGYNNNIAIKRISLLFACIVCGGAFFGIFRQLYLERQFQQHNYCIDNKRSGCGMSSVCSVYIDIKECGSNQPVIYDLYHGEGYAFIKYGYERGMPLLYLNGGGKRMVTYALCKDRLERVFENENISCE</sequence>
<keyword evidence="1" id="KW-0812">Transmembrane</keyword>
<keyword evidence="3" id="KW-1185">Reference proteome</keyword>